<dbReference type="InterPro" id="IPR012340">
    <property type="entry name" value="NA-bd_OB-fold"/>
</dbReference>
<evidence type="ECO:0000259" key="1">
    <source>
        <dbReference type="SMART" id="SM00955"/>
    </source>
</evidence>
<dbReference type="Pfam" id="PF00773">
    <property type="entry name" value="RNB"/>
    <property type="match status" value="1"/>
</dbReference>
<protein>
    <submittedName>
        <fullName evidence="2">Ribonuclease II, chloroplastic/mitochondrial</fullName>
    </submittedName>
</protein>
<gene>
    <name evidence="2" type="primary">RNR1_9</name>
    <name evidence="2" type="ORF">CK203_033663</name>
</gene>
<dbReference type="PANTHER" id="PTHR23355">
    <property type="entry name" value="RIBONUCLEASE"/>
    <property type="match status" value="1"/>
</dbReference>
<dbReference type="SMART" id="SM00955">
    <property type="entry name" value="RNB"/>
    <property type="match status" value="1"/>
</dbReference>
<comment type="caution">
    <text evidence="2">The sequence shown here is derived from an EMBL/GenBank/DDBJ whole genome shotgun (WGS) entry which is preliminary data.</text>
</comment>
<dbReference type="Proteomes" id="UP000288805">
    <property type="component" value="Unassembled WGS sequence"/>
</dbReference>
<evidence type="ECO:0000313" key="2">
    <source>
        <dbReference type="EMBL" id="RVW87399.1"/>
    </source>
</evidence>
<accession>A0A438HSI6</accession>
<name>A0A438HSI6_VITVI</name>
<dbReference type="SUPFAM" id="SSF50249">
    <property type="entry name" value="Nucleic acid-binding proteins"/>
    <property type="match status" value="1"/>
</dbReference>
<dbReference type="EMBL" id="QGNW01000184">
    <property type="protein sequence ID" value="RVW87399.1"/>
    <property type="molecule type" value="Genomic_DNA"/>
</dbReference>
<organism evidence="2 3">
    <name type="scientific">Vitis vinifera</name>
    <name type="common">Grape</name>
    <dbReference type="NCBI Taxonomy" id="29760"/>
    <lineage>
        <taxon>Eukaryota</taxon>
        <taxon>Viridiplantae</taxon>
        <taxon>Streptophyta</taxon>
        <taxon>Embryophyta</taxon>
        <taxon>Tracheophyta</taxon>
        <taxon>Spermatophyta</taxon>
        <taxon>Magnoliopsida</taxon>
        <taxon>eudicotyledons</taxon>
        <taxon>Gunneridae</taxon>
        <taxon>Pentapetalae</taxon>
        <taxon>rosids</taxon>
        <taxon>Vitales</taxon>
        <taxon>Vitaceae</taxon>
        <taxon>Viteae</taxon>
        <taxon>Vitis</taxon>
    </lineage>
</organism>
<dbReference type="InterPro" id="IPR050180">
    <property type="entry name" value="RNR_Ribonuclease"/>
</dbReference>
<proteinExistence type="predicted"/>
<dbReference type="InterPro" id="IPR001900">
    <property type="entry name" value="RNase_II/R"/>
</dbReference>
<dbReference type="PANTHER" id="PTHR23355:SF42">
    <property type="entry name" value="RIBONUCLEASE II, CHLOROPLASTIC_MITOCHONDRIAL"/>
    <property type="match status" value="1"/>
</dbReference>
<dbReference type="GO" id="GO:0003723">
    <property type="term" value="F:RNA binding"/>
    <property type="evidence" value="ECO:0007669"/>
    <property type="project" value="InterPro"/>
</dbReference>
<reference evidence="2 3" key="1">
    <citation type="journal article" date="2018" name="PLoS Genet.">
        <title>Population sequencing reveals clonal diversity and ancestral inbreeding in the grapevine cultivar Chardonnay.</title>
        <authorList>
            <person name="Roach M.J."/>
            <person name="Johnson D.L."/>
            <person name="Bohlmann J."/>
            <person name="van Vuuren H.J."/>
            <person name="Jones S.J."/>
            <person name="Pretorius I.S."/>
            <person name="Schmidt S.A."/>
            <person name="Borneman A.R."/>
        </authorList>
    </citation>
    <scope>NUCLEOTIDE SEQUENCE [LARGE SCALE GENOMIC DNA]</scope>
    <source>
        <strain evidence="3">cv. Chardonnay</strain>
        <tissue evidence="2">Leaf</tissue>
    </source>
</reference>
<feature type="domain" description="RNB" evidence="1">
    <location>
        <begin position="4"/>
        <end position="170"/>
    </location>
</feature>
<dbReference type="GO" id="GO:0004540">
    <property type="term" value="F:RNA nuclease activity"/>
    <property type="evidence" value="ECO:0007669"/>
    <property type="project" value="InterPro"/>
</dbReference>
<sequence>MLMRADELDDALSATRLLDGRIKVWIHVADPTSLIQPGSIVDSTPRFGSPWRSLGLDNGREAMKRGTSIFLPTATYPMFPEKLAMEGMSLKQGELCNAVTVSVVLHSDGSIAECTVDNSIIKPTYMLTYESASELLHLNLEEEVELKILSEAAALRLRWRRNQVWLNLIK</sequence>
<dbReference type="AlphaFoldDB" id="A0A438HSI6"/>
<evidence type="ECO:0000313" key="3">
    <source>
        <dbReference type="Proteomes" id="UP000288805"/>
    </source>
</evidence>